<dbReference type="PROSITE" id="PS51257">
    <property type="entry name" value="PROKAR_LIPOPROTEIN"/>
    <property type="match status" value="1"/>
</dbReference>
<name>A0A099WJM2_9LIST</name>
<dbReference type="AlphaFoldDB" id="A0A099WJM2"/>
<gene>
    <name evidence="1" type="ORF">EP57_01715</name>
</gene>
<reference evidence="1 2" key="1">
    <citation type="submission" date="2014-05" db="EMBL/GenBank/DDBJ databases">
        <title>Novel Listeriaceae from food processing environments.</title>
        <authorList>
            <person name="den Bakker H.C."/>
        </authorList>
    </citation>
    <scope>NUCLEOTIDE SEQUENCE [LARGE SCALE GENOMIC DNA]</scope>
    <source>
        <strain evidence="1 2">FSL A5-0281</strain>
    </source>
</reference>
<dbReference type="RefSeq" id="WP_036083592.1">
    <property type="nucleotide sequence ID" value="NZ_CBCSHQ010000022.1"/>
</dbReference>
<dbReference type="GeneID" id="58716158"/>
<dbReference type="OrthoDB" id="2359702at2"/>
<dbReference type="eggNOG" id="ENOG5033QF5">
    <property type="taxonomic scope" value="Bacteria"/>
</dbReference>
<dbReference type="Proteomes" id="UP000029844">
    <property type="component" value="Unassembled WGS sequence"/>
</dbReference>
<dbReference type="EMBL" id="JNFA01000003">
    <property type="protein sequence ID" value="KGL44335.1"/>
    <property type="molecule type" value="Genomic_DNA"/>
</dbReference>
<accession>A0A099WJM2</accession>
<comment type="caution">
    <text evidence="1">The sequence shown here is derived from an EMBL/GenBank/DDBJ whole genome shotgun (WGS) entry which is preliminary data.</text>
</comment>
<evidence type="ECO:0000313" key="2">
    <source>
        <dbReference type="Proteomes" id="UP000029844"/>
    </source>
</evidence>
<keyword evidence="2" id="KW-1185">Reference proteome</keyword>
<sequence length="363" mass="40060">MQKSLREEGNGLKKVVTALVGISLLIGLTACGKEGIDKVQSDNSLTTIQNVKTDLKDYQLAYVKDDDDTTGVLEFYKDTNGKDISNIQLNSALKKKDDKVKINLMNGLNGLIAMVEINDDQLAKEATELVLLDSNKEVDEAIGVALTNKGKSDNGKTVAIVEVPSLDAKTAEALKAVELRNKDHKAIYENSIQGKDIKKQQLSERAKKNSFFPAVNKYIADKNWKVVSSATQKKSLYAAILRDQTGRYHLVEFTYPDNKLVVKETNENANPQSDDEALLLQLQGDKNQYIGVVSELENIIAKGATVTLKSTDGKEYTQNLHTGYNDKNALIQLTKKANMTITNIATLTIKDNTGNDLYNMDLK</sequence>
<organism evidence="1 2">
    <name type="scientific">Listeria booriae</name>
    <dbReference type="NCBI Taxonomy" id="1552123"/>
    <lineage>
        <taxon>Bacteria</taxon>
        <taxon>Bacillati</taxon>
        <taxon>Bacillota</taxon>
        <taxon>Bacilli</taxon>
        <taxon>Bacillales</taxon>
        <taxon>Listeriaceae</taxon>
        <taxon>Listeria</taxon>
    </lineage>
</organism>
<proteinExistence type="predicted"/>
<evidence type="ECO:0008006" key="3">
    <source>
        <dbReference type="Google" id="ProtNLM"/>
    </source>
</evidence>
<protein>
    <recommendedName>
        <fullName evidence="3">Lipoprotein</fullName>
    </recommendedName>
</protein>
<evidence type="ECO:0000313" key="1">
    <source>
        <dbReference type="EMBL" id="KGL44335.1"/>
    </source>
</evidence>